<dbReference type="Proteomes" id="UP000578112">
    <property type="component" value="Unassembled WGS sequence"/>
</dbReference>
<accession>A0A7W7I0W9</accession>
<feature type="domain" description="N-acetyltransferase" evidence="3">
    <location>
        <begin position="125"/>
        <end position="291"/>
    </location>
</feature>
<sequence>MTMRITPLTDPNRGPSSYRLAWLAAGGDGRPLGTAFLRVPAVGDSGEVELHVHPAERRAGVGTRLLETVAGAAGELGLHGVLTEAVPEDSAGDRFCAARGLRRVLALTYTRLELAGADPVADPVPGYRLVQWEGTVPDDLAETFARSRRAMDDMPMDDAGQVPQPWNVERLHAIADAVARRGETLFTVAAVAADGEIAGFTELVVPGDGTGDGQHYGTGVLPEHRGHGLARWMKADAISRARSRFPGLAGLLADTADSNVAMRRTNDALGYRPTHRSVLYRLDLAASIPDES</sequence>
<proteinExistence type="predicted"/>
<dbReference type="InterPro" id="IPR016181">
    <property type="entry name" value="Acyl_CoA_acyltransferase"/>
</dbReference>
<dbReference type="Gene3D" id="3.40.630.30">
    <property type="match status" value="1"/>
</dbReference>
<protein>
    <submittedName>
        <fullName evidence="4">GNAT superfamily N-acetyltransferase</fullName>
    </submittedName>
</protein>
<evidence type="ECO:0000313" key="4">
    <source>
        <dbReference type="EMBL" id="MBB4764296.1"/>
    </source>
</evidence>
<keyword evidence="2" id="KW-0012">Acyltransferase</keyword>
<name>A0A7W7I0W9_9ACTN</name>
<evidence type="ECO:0000256" key="2">
    <source>
        <dbReference type="ARBA" id="ARBA00023315"/>
    </source>
</evidence>
<dbReference type="RefSeq" id="WP_184995500.1">
    <property type="nucleotide sequence ID" value="NZ_BOMK01000048.1"/>
</dbReference>
<evidence type="ECO:0000259" key="3">
    <source>
        <dbReference type="PROSITE" id="PS51186"/>
    </source>
</evidence>
<dbReference type="AlphaFoldDB" id="A0A7W7I0W9"/>
<dbReference type="PROSITE" id="PS51186">
    <property type="entry name" value="GNAT"/>
    <property type="match status" value="2"/>
</dbReference>
<dbReference type="SUPFAM" id="SSF55729">
    <property type="entry name" value="Acyl-CoA N-acyltransferases (Nat)"/>
    <property type="match status" value="2"/>
</dbReference>
<gene>
    <name evidence="4" type="ORF">BJ971_004852</name>
</gene>
<dbReference type="InterPro" id="IPR050832">
    <property type="entry name" value="Bact_Acetyltransf"/>
</dbReference>
<feature type="domain" description="N-acetyltransferase" evidence="3">
    <location>
        <begin position="1"/>
        <end position="125"/>
    </location>
</feature>
<evidence type="ECO:0000313" key="5">
    <source>
        <dbReference type="Proteomes" id="UP000578112"/>
    </source>
</evidence>
<keyword evidence="5" id="KW-1185">Reference proteome</keyword>
<dbReference type="PANTHER" id="PTHR43877:SF1">
    <property type="entry name" value="ACETYLTRANSFERASE"/>
    <property type="match status" value="1"/>
</dbReference>
<dbReference type="CDD" id="cd04301">
    <property type="entry name" value="NAT_SF"/>
    <property type="match status" value="2"/>
</dbReference>
<dbReference type="PANTHER" id="PTHR43877">
    <property type="entry name" value="AMINOALKYLPHOSPHONATE N-ACETYLTRANSFERASE-RELATED-RELATED"/>
    <property type="match status" value="1"/>
</dbReference>
<dbReference type="InterPro" id="IPR000182">
    <property type="entry name" value="GNAT_dom"/>
</dbReference>
<evidence type="ECO:0000256" key="1">
    <source>
        <dbReference type="ARBA" id="ARBA00022679"/>
    </source>
</evidence>
<keyword evidence="1 4" id="KW-0808">Transferase</keyword>
<dbReference type="Pfam" id="PF00583">
    <property type="entry name" value="Acetyltransf_1"/>
    <property type="match status" value="2"/>
</dbReference>
<reference evidence="4 5" key="1">
    <citation type="submission" date="2020-08" db="EMBL/GenBank/DDBJ databases">
        <title>Sequencing the genomes of 1000 actinobacteria strains.</title>
        <authorList>
            <person name="Klenk H.-P."/>
        </authorList>
    </citation>
    <scope>NUCLEOTIDE SEQUENCE [LARGE SCALE GENOMIC DNA]</scope>
    <source>
        <strain evidence="4 5">DSM 43149</strain>
    </source>
</reference>
<dbReference type="EMBL" id="JACHNH010000001">
    <property type="protein sequence ID" value="MBB4764296.1"/>
    <property type="molecule type" value="Genomic_DNA"/>
</dbReference>
<comment type="caution">
    <text evidence="4">The sequence shown here is derived from an EMBL/GenBank/DDBJ whole genome shotgun (WGS) entry which is preliminary data.</text>
</comment>
<dbReference type="GO" id="GO:0016747">
    <property type="term" value="F:acyltransferase activity, transferring groups other than amino-acyl groups"/>
    <property type="evidence" value="ECO:0007669"/>
    <property type="project" value="InterPro"/>
</dbReference>
<organism evidence="4 5">
    <name type="scientific">Actinoplanes digitatis</name>
    <dbReference type="NCBI Taxonomy" id="1868"/>
    <lineage>
        <taxon>Bacteria</taxon>
        <taxon>Bacillati</taxon>
        <taxon>Actinomycetota</taxon>
        <taxon>Actinomycetes</taxon>
        <taxon>Micromonosporales</taxon>
        <taxon>Micromonosporaceae</taxon>
        <taxon>Actinoplanes</taxon>
    </lineage>
</organism>